<evidence type="ECO:0000313" key="4">
    <source>
        <dbReference type="Proteomes" id="UP000249700"/>
    </source>
</evidence>
<name>A0A328XYA4_9GAMM</name>
<dbReference type="InterPro" id="IPR008621">
    <property type="entry name" value="Cbb3-typ_cyt_oxidase_comp"/>
</dbReference>
<feature type="region of interest" description="Disordered" evidence="1">
    <location>
        <begin position="45"/>
        <end position="71"/>
    </location>
</feature>
<feature type="compositionally biased region" description="Basic and acidic residues" evidence="1">
    <location>
        <begin position="48"/>
        <end position="71"/>
    </location>
</feature>
<evidence type="ECO:0000256" key="2">
    <source>
        <dbReference type="SAM" id="Phobius"/>
    </source>
</evidence>
<keyword evidence="2" id="KW-0812">Transmembrane</keyword>
<reference evidence="3 4" key="1">
    <citation type="submission" date="2018-06" db="EMBL/GenBank/DDBJ databases">
        <title>Comparative analysis of microorganisms from saline springs in Andes Mountain Range, Colombia.</title>
        <authorList>
            <person name="Rubin E."/>
        </authorList>
    </citation>
    <scope>NUCLEOTIDE SEQUENCE [LARGE SCALE GENOMIC DNA]</scope>
    <source>
        <strain evidence="3 4">USBA-857</strain>
    </source>
</reference>
<dbReference type="RefSeq" id="WP_112053731.1">
    <property type="nucleotide sequence ID" value="NZ_QLSX01000002.1"/>
</dbReference>
<dbReference type="OrthoDB" id="6402501at2"/>
<proteinExistence type="predicted"/>
<dbReference type="Proteomes" id="UP000249700">
    <property type="component" value="Unassembled WGS sequence"/>
</dbReference>
<protein>
    <submittedName>
        <fullName evidence="3">Cytochrome c oxidase cbb3-type subunit 4</fullName>
    </submittedName>
</protein>
<evidence type="ECO:0000313" key="3">
    <source>
        <dbReference type="EMBL" id="RAR63405.1"/>
    </source>
</evidence>
<dbReference type="AlphaFoldDB" id="A0A328XYA4"/>
<comment type="caution">
    <text evidence="3">The sequence shown here is derived from an EMBL/GenBank/DDBJ whole genome shotgun (WGS) entry which is preliminary data.</text>
</comment>
<dbReference type="EMBL" id="QLSX01000002">
    <property type="protein sequence ID" value="RAR63405.1"/>
    <property type="molecule type" value="Genomic_DNA"/>
</dbReference>
<keyword evidence="2" id="KW-0472">Membrane</keyword>
<gene>
    <name evidence="3" type="ORF">BCL93_102141</name>
</gene>
<evidence type="ECO:0000256" key="1">
    <source>
        <dbReference type="SAM" id="MobiDB-lite"/>
    </source>
</evidence>
<dbReference type="Pfam" id="PF05545">
    <property type="entry name" value="FixQ"/>
    <property type="match status" value="1"/>
</dbReference>
<sequence>MDMGTFRGITTLLILIAFLGIVAWAYSKRRRKDFDEAANLPFADEQDDVMHDDRASPDEVDSRQDRGDKNT</sequence>
<organism evidence="3 4">
    <name type="scientific">Onishia taeanensis</name>
    <dbReference type="NCBI Taxonomy" id="284577"/>
    <lineage>
        <taxon>Bacteria</taxon>
        <taxon>Pseudomonadati</taxon>
        <taxon>Pseudomonadota</taxon>
        <taxon>Gammaproteobacteria</taxon>
        <taxon>Oceanospirillales</taxon>
        <taxon>Halomonadaceae</taxon>
        <taxon>Onishia</taxon>
    </lineage>
</organism>
<feature type="transmembrane region" description="Helical" evidence="2">
    <location>
        <begin position="6"/>
        <end position="26"/>
    </location>
</feature>
<accession>A0A328XYA4</accession>
<dbReference type="CDD" id="cd01324">
    <property type="entry name" value="cbb3_Oxidase_CcoQ"/>
    <property type="match status" value="1"/>
</dbReference>
<keyword evidence="2" id="KW-1133">Transmembrane helix</keyword>